<organism evidence="2 3">
    <name type="scientific">Marmota monax</name>
    <name type="common">Woodchuck</name>
    <dbReference type="NCBI Taxonomy" id="9995"/>
    <lineage>
        <taxon>Eukaryota</taxon>
        <taxon>Metazoa</taxon>
        <taxon>Chordata</taxon>
        <taxon>Craniata</taxon>
        <taxon>Vertebrata</taxon>
        <taxon>Euteleostomi</taxon>
        <taxon>Mammalia</taxon>
        <taxon>Eutheria</taxon>
        <taxon>Euarchontoglires</taxon>
        <taxon>Glires</taxon>
        <taxon>Rodentia</taxon>
        <taxon>Sciuromorpha</taxon>
        <taxon>Sciuridae</taxon>
        <taxon>Xerinae</taxon>
        <taxon>Marmotini</taxon>
        <taxon>Marmota</taxon>
    </lineage>
</organism>
<dbReference type="AlphaFoldDB" id="A0A5E4CP51"/>
<protein>
    <submittedName>
        <fullName evidence="2">Uncharacterized protein</fullName>
    </submittedName>
</protein>
<evidence type="ECO:0000256" key="1">
    <source>
        <dbReference type="SAM" id="MobiDB-lite"/>
    </source>
</evidence>
<gene>
    <name evidence="2" type="ORF">MONAX_5E046770</name>
</gene>
<reference evidence="2" key="1">
    <citation type="submission" date="2019-04" db="EMBL/GenBank/DDBJ databases">
        <authorList>
            <person name="Alioto T."/>
            <person name="Alioto T."/>
        </authorList>
    </citation>
    <scope>NUCLEOTIDE SEQUENCE [LARGE SCALE GENOMIC DNA]</scope>
</reference>
<accession>A0A5E4CP51</accession>
<feature type="region of interest" description="Disordered" evidence="1">
    <location>
        <begin position="57"/>
        <end position="166"/>
    </location>
</feature>
<evidence type="ECO:0000313" key="2">
    <source>
        <dbReference type="EMBL" id="VTJ83556.1"/>
    </source>
</evidence>
<proteinExistence type="predicted"/>
<dbReference type="Proteomes" id="UP000335636">
    <property type="component" value="Unassembled WGS sequence"/>
</dbReference>
<dbReference type="EMBL" id="CABDUW010001728">
    <property type="protein sequence ID" value="VTJ83556.1"/>
    <property type="molecule type" value="Genomic_DNA"/>
</dbReference>
<feature type="compositionally biased region" description="Basic and acidic residues" evidence="1">
    <location>
        <begin position="121"/>
        <end position="133"/>
    </location>
</feature>
<comment type="caution">
    <text evidence="2">The sequence shown here is derived from an EMBL/GenBank/DDBJ whole genome shotgun (WGS) entry which is preliminary data.</text>
</comment>
<evidence type="ECO:0000313" key="3">
    <source>
        <dbReference type="Proteomes" id="UP000335636"/>
    </source>
</evidence>
<keyword evidence="3" id="KW-1185">Reference proteome</keyword>
<sequence>METTLPTMPGAEWRRAEPMSGRFLFRAGLCPGLPASLPGASSALRGTVFAVRSCGAWSRGRGSSRGGPGGAAPICASRRPSGPAAGPRASGPGRPTAGGHGLSPAQLKGLRRGPHCSQEAGKSEPEDRARDNADSATPGWAGTGVLRPGSPATISCPSQPSSHRFP</sequence>
<name>A0A5E4CP51_MARMO</name>
<feature type="compositionally biased region" description="Low complexity" evidence="1">
    <location>
        <begin position="76"/>
        <end position="95"/>
    </location>
</feature>
<feature type="compositionally biased region" description="Polar residues" evidence="1">
    <location>
        <begin position="152"/>
        <end position="166"/>
    </location>
</feature>